<dbReference type="PROSITE" id="PS50109">
    <property type="entry name" value="HIS_KIN"/>
    <property type="match status" value="1"/>
</dbReference>
<sequence>MNRQKWFRFLSLRSLMILLILLTVFFSLGASALLVQNYVVDREYQVIENKISSIARIVAKDDRVIGAVTNEVIDPEVQEYANEVLADTDVEFIVVLDNNLIRYSHPEKEVIGGKFSNIEDASRALDGSEHFSEHIGILGAGRRFFTPIINEAGEQVGIVCVGITNETIAIQNQAAQEKLIYGLAVGLMVGLTGSILLANKIKKTLLGLEPKQIATRLKERKIITDAVVEGIIAISMDKKVLLMNENAKAIFKQANLPEIVSMNGEVSGELYTVLFSECFSTKETVSDHSLVLNHLDIVVNISPIWINQEFSGAVATVRDQSEMKHLLRELSGTEQYIDSLRAQSHNFLNQLHVILGLIELEKYEEVKSYISILNKDYHEEIGYITEKVKSPALAGFLLGKSSEAKEKQVLLTIDKDSYFPNIEVNSLTRHLIVAIGVLLDNAFEAVQTQKRKEISLYLHYDKDEGILTIKVTDTGIGMSSEEKKKIFQRGFSTKGNKRGYGLDAVQTIIRSYNGIIDVESKEQIGSKVLIELDYRLEEGHD</sequence>
<evidence type="ECO:0000256" key="7">
    <source>
        <dbReference type="ARBA" id="ARBA00022692"/>
    </source>
</evidence>
<keyword evidence="10" id="KW-0067">ATP-binding</keyword>
<keyword evidence="12" id="KW-0902">Two-component regulatory system</keyword>
<organism evidence="16 17">
    <name type="scientific">Marinilactibacillus psychrotolerans</name>
    <dbReference type="NCBI Taxonomy" id="191770"/>
    <lineage>
        <taxon>Bacteria</taxon>
        <taxon>Bacillati</taxon>
        <taxon>Bacillota</taxon>
        <taxon>Bacilli</taxon>
        <taxon>Lactobacillales</taxon>
        <taxon>Carnobacteriaceae</taxon>
        <taxon>Marinilactibacillus</taxon>
    </lineage>
</organism>
<evidence type="ECO:0000256" key="4">
    <source>
        <dbReference type="ARBA" id="ARBA00022475"/>
    </source>
</evidence>
<dbReference type="PRINTS" id="PR00344">
    <property type="entry name" value="BCTRLSENSOR"/>
</dbReference>
<dbReference type="InterPro" id="IPR039506">
    <property type="entry name" value="SPOB_a"/>
</dbReference>
<comment type="caution">
    <text evidence="16">The sequence shown here is derived from an EMBL/GenBank/DDBJ whole genome shotgun (WGS) entry which is preliminary data.</text>
</comment>
<evidence type="ECO:0000256" key="13">
    <source>
        <dbReference type="ARBA" id="ARBA00023136"/>
    </source>
</evidence>
<dbReference type="SUPFAM" id="SSF103190">
    <property type="entry name" value="Sensory domain-like"/>
    <property type="match status" value="1"/>
</dbReference>
<comment type="subcellular location">
    <subcellularLocation>
        <location evidence="2">Cell membrane</location>
        <topology evidence="2">Multi-pass membrane protein</topology>
    </subcellularLocation>
</comment>
<evidence type="ECO:0000256" key="10">
    <source>
        <dbReference type="ARBA" id="ARBA00022840"/>
    </source>
</evidence>
<evidence type="ECO:0000256" key="8">
    <source>
        <dbReference type="ARBA" id="ARBA00022741"/>
    </source>
</evidence>
<dbReference type="InterPro" id="IPR004358">
    <property type="entry name" value="Sig_transdc_His_kin-like_C"/>
</dbReference>
<keyword evidence="8" id="KW-0547">Nucleotide-binding</keyword>
<dbReference type="PANTHER" id="PTHR43547:SF10">
    <property type="entry name" value="SENSOR HISTIDINE KINASE DCUS"/>
    <property type="match status" value="1"/>
</dbReference>
<evidence type="ECO:0000313" key="16">
    <source>
        <dbReference type="EMBL" id="TLQ09064.1"/>
    </source>
</evidence>
<dbReference type="Pfam" id="PF14689">
    <property type="entry name" value="SPOB_a"/>
    <property type="match status" value="1"/>
</dbReference>
<dbReference type="GO" id="GO:0005886">
    <property type="term" value="C:plasma membrane"/>
    <property type="evidence" value="ECO:0007669"/>
    <property type="project" value="UniProtKB-SubCell"/>
</dbReference>
<evidence type="ECO:0000256" key="9">
    <source>
        <dbReference type="ARBA" id="ARBA00022777"/>
    </source>
</evidence>
<dbReference type="Gene3D" id="1.10.287.130">
    <property type="match status" value="1"/>
</dbReference>
<keyword evidence="5" id="KW-0597">Phosphoprotein</keyword>
<dbReference type="InterPro" id="IPR036890">
    <property type="entry name" value="HATPase_C_sf"/>
</dbReference>
<gene>
    <name evidence="16" type="ORF">FEZ48_02365</name>
</gene>
<dbReference type="SMART" id="SM00387">
    <property type="entry name" value="HATPase_c"/>
    <property type="match status" value="1"/>
</dbReference>
<dbReference type="GO" id="GO:0005524">
    <property type="term" value="F:ATP binding"/>
    <property type="evidence" value="ECO:0007669"/>
    <property type="project" value="UniProtKB-KW"/>
</dbReference>
<feature type="transmembrane region" description="Helical" evidence="14">
    <location>
        <begin position="179"/>
        <end position="198"/>
    </location>
</feature>
<dbReference type="AlphaFoldDB" id="A0A5R9C7C3"/>
<dbReference type="SUPFAM" id="SSF55874">
    <property type="entry name" value="ATPase domain of HSP90 chaperone/DNA topoisomerase II/histidine kinase"/>
    <property type="match status" value="1"/>
</dbReference>
<dbReference type="InterPro" id="IPR005467">
    <property type="entry name" value="His_kinase_dom"/>
</dbReference>
<dbReference type="SUPFAM" id="SSF55890">
    <property type="entry name" value="Sporulation response regulatory protein Spo0B"/>
    <property type="match status" value="1"/>
</dbReference>
<evidence type="ECO:0000256" key="12">
    <source>
        <dbReference type="ARBA" id="ARBA00023012"/>
    </source>
</evidence>
<dbReference type="InterPro" id="IPR033463">
    <property type="entry name" value="sCache_3"/>
</dbReference>
<keyword evidence="13 14" id="KW-0472">Membrane</keyword>
<dbReference type="Pfam" id="PF17203">
    <property type="entry name" value="sCache_3_2"/>
    <property type="match status" value="1"/>
</dbReference>
<evidence type="ECO:0000313" key="17">
    <source>
        <dbReference type="Proteomes" id="UP000307201"/>
    </source>
</evidence>
<evidence type="ECO:0000256" key="11">
    <source>
        <dbReference type="ARBA" id="ARBA00022989"/>
    </source>
</evidence>
<dbReference type="OrthoDB" id="9792686at2"/>
<protein>
    <recommendedName>
        <fullName evidence="3">histidine kinase</fullName>
        <ecNumber evidence="3">2.7.13.3</ecNumber>
    </recommendedName>
</protein>
<evidence type="ECO:0000256" key="2">
    <source>
        <dbReference type="ARBA" id="ARBA00004651"/>
    </source>
</evidence>
<dbReference type="STRING" id="191770.SAMN04488013_11446"/>
<reference evidence="16 17" key="1">
    <citation type="submission" date="2019-05" db="EMBL/GenBank/DDBJ databases">
        <title>The metagenome of a microbial culture collection derived from dairy environment covers the genomic content of the human microbiome.</title>
        <authorList>
            <person name="Roder T."/>
            <person name="Wuthrich D."/>
            <person name="Sattari Z."/>
            <person name="Von Ah U."/>
            <person name="Bar C."/>
            <person name="Ronchi F."/>
            <person name="Macpherson A.J."/>
            <person name="Ganal-Vonarburg S.C."/>
            <person name="Bruggmann R."/>
            <person name="Vergeres G."/>
        </authorList>
    </citation>
    <scope>NUCLEOTIDE SEQUENCE [LARGE SCALE GENOMIC DNA]</scope>
    <source>
        <strain evidence="16 17">FAM 24235</strain>
    </source>
</reference>
<keyword evidence="7 14" id="KW-0812">Transmembrane</keyword>
<proteinExistence type="predicted"/>
<dbReference type="Gene3D" id="3.30.565.10">
    <property type="entry name" value="Histidine kinase-like ATPase, C-terminal domain"/>
    <property type="match status" value="1"/>
</dbReference>
<dbReference type="InterPro" id="IPR029151">
    <property type="entry name" value="Sensor-like_sf"/>
</dbReference>
<dbReference type="Pfam" id="PF02518">
    <property type="entry name" value="HATPase_c"/>
    <property type="match status" value="1"/>
</dbReference>
<accession>A0A5R9C7C3</accession>
<dbReference type="Gene3D" id="3.30.450.20">
    <property type="entry name" value="PAS domain"/>
    <property type="match status" value="2"/>
</dbReference>
<keyword evidence="4" id="KW-1003">Cell membrane</keyword>
<dbReference type="InterPro" id="IPR003594">
    <property type="entry name" value="HATPase_dom"/>
</dbReference>
<evidence type="ECO:0000256" key="14">
    <source>
        <dbReference type="SAM" id="Phobius"/>
    </source>
</evidence>
<evidence type="ECO:0000259" key="15">
    <source>
        <dbReference type="PROSITE" id="PS50109"/>
    </source>
</evidence>
<dbReference type="EMBL" id="VBTE01000004">
    <property type="protein sequence ID" value="TLQ09064.1"/>
    <property type="molecule type" value="Genomic_DNA"/>
</dbReference>
<feature type="domain" description="Histidine kinase" evidence="15">
    <location>
        <begin position="305"/>
        <end position="536"/>
    </location>
</feature>
<name>A0A5R9C7C3_9LACT</name>
<evidence type="ECO:0000256" key="3">
    <source>
        <dbReference type="ARBA" id="ARBA00012438"/>
    </source>
</evidence>
<keyword evidence="9" id="KW-0418">Kinase</keyword>
<dbReference type="PANTHER" id="PTHR43547">
    <property type="entry name" value="TWO-COMPONENT HISTIDINE KINASE"/>
    <property type="match status" value="1"/>
</dbReference>
<keyword evidence="11 14" id="KW-1133">Transmembrane helix</keyword>
<evidence type="ECO:0000256" key="1">
    <source>
        <dbReference type="ARBA" id="ARBA00000085"/>
    </source>
</evidence>
<dbReference type="EC" id="2.7.13.3" evidence="3"/>
<dbReference type="InterPro" id="IPR016120">
    <property type="entry name" value="Sig_transdc_His_kin_SpoOB"/>
</dbReference>
<dbReference type="Proteomes" id="UP000307201">
    <property type="component" value="Unassembled WGS sequence"/>
</dbReference>
<evidence type="ECO:0000256" key="6">
    <source>
        <dbReference type="ARBA" id="ARBA00022679"/>
    </source>
</evidence>
<keyword evidence="6" id="KW-0808">Transferase</keyword>
<dbReference type="GO" id="GO:0000155">
    <property type="term" value="F:phosphorelay sensor kinase activity"/>
    <property type="evidence" value="ECO:0007669"/>
    <property type="project" value="InterPro"/>
</dbReference>
<comment type="catalytic activity">
    <reaction evidence="1">
        <text>ATP + protein L-histidine = ADP + protein N-phospho-L-histidine.</text>
        <dbReference type="EC" id="2.7.13.3"/>
    </reaction>
</comment>
<evidence type="ECO:0000256" key="5">
    <source>
        <dbReference type="ARBA" id="ARBA00022553"/>
    </source>
</evidence>